<dbReference type="Gramene" id="OMO94319">
    <property type="protein sequence ID" value="OMO94319"/>
    <property type="gene ID" value="CCACVL1_06059"/>
</dbReference>
<evidence type="ECO:0000313" key="2">
    <source>
        <dbReference type="Proteomes" id="UP000188268"/>
    </source>
</evidence>
<gene>
    <name evidence="1" type="ORF">CCACVL1_06059</name>
</gene>
<dbReference type="EMBL" id="AWWV01007896">
    <property type="protein sequence ID" value="OMO94319.1"/>
    <property type="molecule type" value="Genomic_DNA"/>
</dbReference>
<organism evidence="1 2">
    <name type="scientific">Corchorus capsularis</name>
    <name type="common">Jute</name>
    <dbReference type="NCBI Taxonomy" id="210143"/>
    <lineage>
        <taxon>Eukaryota</taxon>
        <taxon>Viridiplantae</taxon>
        <taxon>Streptophyta</taxon>
        <taxon>Embryophyta</taxon>
        <taxon>Tracheophyta</taxon>
        <taxon>Spermatophyta</taxon>
        <taxon>Magnoliopsida</taxon>
        <taxon>eudicotyledons</taxon>
        <taxon>Gunneridae</taxon>
        <taxon>Pentapetalae</taxon>
        <taxon>rosids</taxon>
        <taxon>malvids</taxon>
        <taxon>Malvales</taxon>
        <taxon>Malvaceae</taxon>
        <taxon>Grewioideae</taxon>
        <taxon>Apeibeae</taxon>
        <taxon>Corchorus</taxon>
    </lineage>
</organism>
<dbReference type="Proteomes" id="UP000188268">
    <property type="component" value="Unassembled WGS sequence"/>
</dbReference>
<proteinExistence type="predicted"/>
<sequence length="48" mass="5648">VCLLSPSLAFTVKGGEERPTDKEWGKGEEKMERWKKRWVFGELRPNQL</sequence>
<reference evidence="1 2" key="1">
    <citation type="submission" date="2013-09" db="EMBL/GenBank/DDBJ databases">
        <title>Corchorus capsularis genome sequencing.</title>
        <authorList>
            <person name="Alam M."/>
            <person name="Haque M.S."/>
            <person name="Islam M.S."/>
            <person name="Emdad E.M."/>
            <person name="Islam M.M."/>
            <person name="Ahmed B."/>
            <person name="Halim A."/>
            <person name="Hossen Q.M.M."/>
            <person name="Hossain M.Z."/>
            <person name="Ahmed R."/>
            <person name="Khan M.M."/>
            <person name="Islam R."/>
            <person name="Rashid M.M."/>
            <person name="Khan S.A."/>
            <person name="Rahman M.S."/>
            <person name="Alam M."/>
        </authorList>
    </citation>
    <scope>NUCLEOTIDE SEQUENCE [LARGE SCALE GENOMIC DNA]</scope>
    <source>
        <strain evidence="2">cv. CVL-1</strain>
        <tissue evidence="1">Whole seedling</tissue>
    </source>
</reference>
<name>A0A1R3JHI7_COCAP</name>
<dbReference type="AlphaFoldDB" id="A0A1R3JHI7"/>
<protein>
    <submittedName>
        <fullName evidence="1">Uncharacterized protein</fullName>
    </submittedName>
</protein>
<feature type="non-terminal residue" evidence="1">
    <location>
        <position position="1"/>
    </location>
</feature>
<accession>A0A1R3JHI7</accession>
<keyword evidence="2" id="KW-1185">Reference proteome</keyword>
<comment type="caution">
    <text evidence="1">The sequence shown here is derived from an EMBL/GenBank/DDBJ whole genome shotgun (WGS) entry which is preliminary data.</text>
</comment>
<evidence type="ECO:0000313" key="1">
    <source>
        <dbReference type="EMBL" id="OMO94319.1"/>
    </source>
</evidence>